<reference evidence="5" key="1">
    <citation type="journal article" date="2014" name="Genome Announc.">
        <title>Draft genome sequence of Rhodosporidium toruloides CECT1137, an oleaginous yeast of biotechnological interest.</title>
        <authorList>
            <person name="Morin N."/>
            <person name="Calcas X."/>
            <person name="Devillers H."/>
            <person name="Durrens P."/>
            <person name="Sherman D.J."/>
            <person name="Nicaud J.-M."/>
            <person name="Neuveglise C."/>
        </authorList>
    </citation>
    <scope>NUCLEOTIDE SEQUENCE</scope>
    <source>
        <strain evidence="5">CECT1137</strain>
    </source>
</reference>
<evidence type="ECO:0000259" key="4">
    <source>
        <dbReference type="Pfam" id="PF01753"/>
    </source>
</evidence>
<feature type="domain" description="MYND-type" evidence="4">
    <location>
        <begin position="9"/>
        <end position="49"/>
    </location>
</feature>
<dbReference type="GO" id="GO:0008270">
    <property type="term" value="F:zinc ion binding"/>
    <property type="evidence" value="ECO:0007669"/>
    <property type="project" value="UniProtKB-KW"/>
</dbReference>
<dbReference type="EMBL" id="LK052956">
    <property type="protein sequence ID" value="CDR48953.1"/>
    <property type="molecule type" value="Genomic_DNA"/>
</dbReference>
<sequence>MASQVTGECLVCGTETKNRCSRYLNADIDLFFCSPDHQKLVWPLHRFFCGPGKANPWEWPPLSREEADYLLEQLPISLDLSRETQASEPDAVAIHHRSQRDMKYAQLLHSMQNDIQKATIPGQGRVAFKLRATEFLYKKRRYPTNNALMTDLSPLTFFSHIAHLLHVCERQRPWLPAYLHRLSVVALLEFEMCRTDDKAHLMSLAQYWQAPSDALIAFVRQHIVPSEPTLARTLLSFHQEVQEAVSLNIVGKLATL</sequence>
<evidence type="ECO:0000256" key="1">
    <source>
        <dbReference type="ARBA" id="ARBA00022723"/>
    </source>
</evidence>
<keyword evidence="2" id="KW-0863">Zinc-finger</keyword>
<evidence type="ECO:0000256" key="3">
    <source>
        <dbReference type="ARBA" id="ARBA00022833"/>
    </source>
</evidence>
<organism evidence="5">
    <name type="scientific">Rhodotorula toruloides</name>
    <name type="common">Yeast</name>
    <name type="synonym">Rhodosporidium toruloides</name>
    <dbReference type="NCBI Taxonomy" id="5286"/>
    <lineage>
        <taxon>Eukaryota</taxon>
        <taxon>Fungi</taxon>
        <taxon>Dikarya</taxon>
        <taxon>Basidiomycota</taxon>
        <taxon>Pucciniomycotina</taxon>
        <taxon>Microbotryomycetes</taxon>
        <taxon>Sporidiobolales</taxon>
        <taxon>Sporidiobolaceae</taxon>
        <taxon>Rhodotorula</taxon>
    </lineage>
</organism>
<dbReference type="OrthoDB" id="407198at2759"/>
<dbReference type="AlphaFoldDB" id="A0A061BPG6"/>
<dbReference type="SUPFAM" id="SSF144232">
    <property type="entry name" value="HIT/MYND zinc finger-like"/>
    <property type="match status" value="1"/>
</dbReference>
<dbReference type="InterPro" id="IPR002893">
    <property type="entry name" value="Znf_MYND"/>
</dbReference>
<dbReference type="Gene3D" id="6.10.140.2220">
    <property type="match status" value="1"/>
</dbReference>
<evidence type="ECO:0000313" key="5">
    <source>
        <dbReference type="EMBL" id="CDR48953.1"/>
    </source>
</evidence>
<evidence type="ECO:0000256" key="2">
    <source>
        <dbReference type="ARBA" id="ARBA00022771"/>
    </source>
</evidence>
<protein>
    <submittedName>
        <fullName evidence="5">RHTO0S21e02388g1_1</fullName>
    </submittedName>
</protein>
<accession>A0A061BPG6</accession>
<proteinExistence type="predicted"/>
<keyword evidence="3" id="KW-0862">Zinc</keyword>
<dbReference type="Pfam" id="PF01753">
    <property type="entry name" value="zf-MYND"/>
    <property type="match status" value="1"/>
</dbReference>
<name>A0A061BPG6_RHOTO</name>
<keyword evidence="1" id="KW-0479">Metal-binding</keyword>
<gene>
    <name evidence="5" type="ORF">RHTO0S_21e02388g</name>
</gene>